<gene>
    <name evidence="1" type="ORF">MNBD_NITROSPINAE04-480</name>
</gene>
<dbReference type="AlphaFoldDB" id="A0A3B1CV15"/>
<accession>A0A3B1CV15</accession>
<name>A0A3B1CV15_9ZZZZ</name>
<reference evidence="1" key="1">
    <citation type="submission" date="2018-06" db="EMBL/GenBank/DDBJ databases">
        <authorList>
            <person name="Zhirakovskaya E."/>
        </authorList>
    </citation>
    <scope>NUCLEOTIDE SEQUENCE</scope>
</reference>
<organism evidence="1">
    <name type="scientific">hydrothermal vent metagenome</name>
    <dbReference type="NCBI Taxonomy" id="652676"/>
    <lineage>
        <taxon>unclassified sequences</taxon>
        <taxon>metagenomes</taxon>
        <taxon>ecological metagenomes</taxon>
    </lineage>
</organism>
<dbReference type="EMBL" id="UOGA01000179">
    <property type="protein sequence ID" value="VAX20517.1"/>
    <property type="molecule type" value="Genomic_DNA"/>
</dbReference>
<evidence type="ECO:0000313" key="1">
    <source>
        <dbReference type="EMBL" id="VAX20517.1"/>
    </source>
</evidence>
<sequence length="177" mass="19182">MLYLMLSVKIPFKKVSLFVIGAATYALTIVAPVYGATGVKRCHVEAGMSGHGVMMDVEDRQTHHVEPLFVSEPDIEEIIQVGSTAFRFLTCPLDGKSRFDACPHSGRSGHNSKGCCLKNCGETIPGQDGFLVFSNLYFLISEVSDTATLAEICLASPEILTPPTRPDSPDPRPPRIS</sequence>
<proteinExistence type="predicted"/>
<protein>
    <submittedName>
        <fullName evidence="1">Uncharacterized protein</fullName>
    </submittedName>
</protein>